<evidence type="ECO:0000259" key="1">
    <source>
        <dbReference type="Pfam" id="PF10137"/>
    </source>
</evidence>
<name>A0A368HNF2_9GAMM</name>
<dbReference type="Pfam" id="PF10137">
    <property type="entry name" value="CAP12-PCTIR_TIR"/>
    <property type="match status" value="1"/>
</dbReference>
<protein>
    <recommendedName>
        <fullName evidence="1">CD-NTase-associated protein 12/Pycsar effector protein TIR domain-containing protein</fullName>
    </recommendedName>
</protein>
<dbReference type="EMBL" id="PSYR01000001">
    <property type="protein sequence ID" value="RCN59545.1"/>
    <property type="molecule type" value="Genomic_DNA"/>
</dbReference>
<keyword evidence="3" id="KW-1185">Reference proteome</keyword>
<sequence>MTLKFHGPLDALKAKLQPLGLEGAWEQQSNGVHKLKCRDRSGLLWSETKGTVWFDGPPEAKSALEDRVSALLADSEATERTPHDGKVFVVHGRDHEARDQLELVLRRLGLEPFVLQITGGGGDTLIEALERMIGKSAESSFGIVLLTPDDMGYLKEEKTEDAKPRARQNVIMEMGMLMASLTRRRCAILQKGFVELPSNMGGVITLPFNAHVREVVPKLVQRLQDAGFRLDPASIGIAQG</sequence>
<reference evidence="2 3" key="1">
    <citation type="submission" date="2018-02" db="EMBL/GenBank/DDBJ databases">
        <title>Insights into the biology of acidophilic members of the Acidiferrobacteraceae family derived from comparative genomic analyses.</title>
        <authorList>
            <person name="Issotta F."/>
            <person name="Thyssen C."/>
            <person name="Mena C."/>
            <person name="Moya A."/>
            <person name="Bellenberg S."/>
            <person name="Sproer C."/>
            <person name="Covarrubias P.C."/>
            <person name="Sand W."/>
            <person name="Quatrini R."/>
            <person name="Vera M."/>
        </authorList>
    </citation>
    <scope>NUCLEOTIDE SEQUENCE [LARGE SCALE GENOMIC DNA]</scope>
    <source>
        <strain evidence="3">m-1</strain>
    </source>
</reference>
<dbReference type="AlphaFoldDB" id="A0A368HNF2"/>
<organism evidence="2 3">
    <name type="scientific">Acidiferrobacter thiooxydans</name>
    <dbReference type="NCBI Taxonomy" id="163359"/>
    <lineage>
        <taxon>Bacteria</taxon>
        <taxon>Pseudomonadati</taxon>
        <taxon>Pseudomonadota</taxon>
        <taxon>Gammaproteobacteria</taxon>
        <taxon>Acidiferrobacterales</taxon>
        <taxon>Acidiferrobacteraceae</taxon>
        <taxon>Acidiferrobacter</taxon>
    </lineage>
</organism>
<comment type="caution">
    <text evidence="2">The sequence shown here is derived from an EMBL/GenBank/DDBJ whole genome shotgun (WGS) entry which is preliminary data.</text>
</comment>
<dbReference type="GO" id="GO:0050135">
    <property type="term" value="F:NADP+ nucleosidase activity"/>
    <property type="evidence" value="ECO:0007669"/>
    <property type="project" value="InterPro"/>
</dbReference>
<evidence type="ECO:0000313" key="2">
    <source>
        <dbReference type="EMBL" id="RCN59545.1"/>
    </source>
</evidence>
<dbReference type="InterPro" id="IPR019302">
    <property type="entry name" value="CAP12/PCTIR_TIR_dom"/>
</dbReference>
<gene>
    <name evidence="2" type="ORF">C4900_05060</name>
</gene>
<dbReference type="OrthoDB" id="5497289at2"/>
<proteinExistence type="predicted"/>
<feature type="domain" description="CD-NTase-associated protein 12/Pycsar effector protein TIR" evidence="1">
    <location>
        <begin position="86"/>
        <end position="209"/>
    </location>
</feature>
<evidence type="ECO:0000313" key="3">
    <source>
        <dbReference type="Proteomes" id="UP000253250"/>
    </source>
</evidence>
<dbReference type="Proteomes" id="UP000253250">
    <property type="component" value="Unassembled WGS sequence"/>
</dbReference>
<accession>A0A368HNF2</accession>